<dbReference type="SUPFAM" id="SSF52833">
    <property type="entry name" value="Thioredoxin-like"/>
    <property type="match status" value="1"/>
</dbReference>
<sequence>MEKATIEDVSTVWTHAEVGVVPERSMSFQTVVKLGTFLASSDTNIFLIYTPASFPPHLVPPKDASMNSSGRVTVGQPAPAFKCTVVVDGRFKECTLSAYTEANHWVCLVFFPKAWSFVCPTEVKSFSARLEEFLYSRSCAVVFCSTDSEHCLKAWNATSDMEGGLGGAHIPLLSDCNHQISKDYGVLIEEQGVAQRALFIIDPKGMVRAITVNDADVGRSVDETQRVLDALVFKDEFGEGCPVDWKKGDKGISTETKMEGKLELKKSWSEWARPKMIRTWSGASQRSMASVMSMPNPSARSMALEMTSPTSDGSPSWRAAQSSGNHSPMISPTSVGNGMNQMEDAMLQQRMANITAAMENHSANLVAEADTELEVDVRVEVKKVLVRNVEEDVDVGNPDPVLAVVTGTTLVEDVAWFELLDGETLAEVLPTLDEIGLLLLLPLALVVEADWELAEIAITALVIDAALNQEDGVALALALLDDIVVCEDDVPTLATVEEDPITVDESMLVVLEAESVEDTDPVALAEMLLNEAVAESVLVLEADGVTLALLDDVENTLLEEDAPTFETVDKDPVPNDESTLVESPVEIDAESVEDTESVALAEALLVDPDADSVFAPSVEVGETVEVRDGLVRLLVKDEVLELDRLDVDPETVEDSVLVDSPAELEAVAEVLVLSVDVCDDAESVLVPSVDTTLLDGDDVLKDRVSETVDESVLVDRPIEVVVDADSVEDTESVALPEAVLPTADDESVLLLGVDVWETVLLLGVEVCDVEVKLDRVPEADAERVLVDCSIEIELEADRVEDAESVAFTDTMLIEPDADPVDDWDADDKVVLVLNVDNCDVDEDGRTVLELSVDVCETVEDSEPVLLSVDVCDEAEDEESTMLLSVDVCEIVAVTDEEEAVLGRSLAPHTPLLMAGPTLDLR</sequence>
<feature type="domain" description="Thioredoxin" evidence="4">
    <location>
        <begin position="72"/>
        <end position="233"/>
    </location>
</feature>
<dbReference type="GO" id="GO:0005829">
    <property type="term" value="C:cytosol"/>
    <property type="evidence" value="ECO:0007669"/>
    <property type="project" value="TreeGrafter"/>
</dbReference>
<evidence type="ECO:0000256" key="3">
    <source>
        <dbReference type="SAM" id="MobiDB-lite"/>
    </source>
</evidence>
<dbReference type="GO" id="GO:0008379">
    <property type="term" value="F:thioredoxin peroxidase activity"/>
    <property type="evidence" value="ECO:0007669"/>
    <property type="project" value="TreeGrafter"/>
</dbReference>
<dbReference type="EC" id="1.11.1.24" evidence="5"/>
<dbReference type="GO" id="GO:0045454">
    <property type="term" value="P:cell redox homeostasis"/>
    <property type="evidence" value="ECO:0007669"/>
    <property type="project" value="TreeGrafter"/>
</dbReference>
<protein>
    <submittedName>
        <fullName evidence="5">CTPxI</fullName>
        <ecNumber evidence="5">1.11.1.24</ecNumber>
    </submittedName>
</protein>
<dbReference type="Proteomes" id="UP001310594">
    <property type="component" value="Unassembled WGS sequence"/>
</dbReference>
<evidence type="ECO:0000259" key="4">
    <source>
        <dbReference type="PROSITE" id="PS51352"/>
    </source>
</evidence>
<dbReference type="InterPro" id="IPR050217">
    <property type="entry name" value="Peroxiredoxin"/>
</dbReference>
<dbReference type="InterPro" id="IPR013766">
    <property type="entry name" value="Thioredoxin_domain"/>
</dbReference>
<feature type="region of interest" description="Disordered" evidence="3">
    <location>
        <begin position="305"/>
        <end position="326"/>
    </location>
</feature>
<gene>
    <name evidence="5" type="primary">TSA1</name>
    <name evidence="5" type="ORF">LTR97_005445</name>
</gene>
<feature type="compositionally biased region" description="Polar residues" evidence="3">
    <location>
        <begin position="307"/>
        <end position="326"/>
    </location>
</feature>
<dbReference type="InterPro" id="IPR036249">
    <property type="entry name" value="Thioredoxin-like_sf"/>
</dbReference>
<keyword evidence="2 5" id="KW-0560">Oxidoreductase</keyword>
<dbReference type="GO" id="GO:0033554">
    <property type="term" value="P:cellular response to stress"/>
    <property type="evidence" value="ECO:0007669"/>
    <property type="project" value="TreeGrafter"/>
</dbReference>
<dbReference type="CDD" id="cd03015">
    <property type="entry name" value="PRX_Typ2cys"/>
    <property type="match status" value="1"/>
</dbReference>
<name>A0AAN7WD20_9PEZI</name>
<organism evidence="5 6">
    <name type="scientific">Elasticomyces elasticus</name>
    <dbReference type="NCBI Taxonomy" id="574655"/>
    <lineage>
        <taxon>Eukaryota</taxon>
        <taxon>Fungi</taxon>
        <taxon>Dikarya</taxon>
        <taxon>Ascomycota</taxon>
        <taxon>Pezizomycotina</taxon>
        <taxon>Dothideomycetes</taxon>
        <taxon>Dothideomycetidae</taxon>
        <taxon>Mycosphaerellales</taxon>
        <taxon>Teratosphaeriaceae</taxon>
        <taxon>Elasticomyces</taxon>
    </lineage>
</organism>
<dbReference type="GO" id="GO:0042744">
    <property type="term" value="P:hydrogen peroxide catabolic process"/>
    <property type="evidence" value="ECO:0007669"/>
    <property type="project" value="TreeGrafter"/>
</dbReference>
<dbReference type="AlphaFoldDB" id="A0AAN7WD20"/>
<proteinExistence type="inferred from homology"/>
<dbReference type="Pfam" id="PF00578">
    <property type="entry name" value="AhpC-TSA"/>
    <property type="match status" value="1"/>
</dbReference>
<evidence type="ECO:0000256" key="1">
    <source>
        <dbReference type="ARBA" id="ARBA00009796"/>
    </source>
</evidence>
<dbReference type="PROSITE" id="PS51352">
    <property type="entry name" value="THIOREDOXIN_2"/>
    <property type="match status" value="1"/>
</dbReference>
<evidence type="ECO:0000256" key="2">
    <source>
        <dbReference type="ARBA" id="ARBA00023002"/>
    </source>
</evidence>
<dbReference type="Gene3D" id="3.40.30.10">
    <property type="entry name" value="Glutaredoxin"/>
    <property type="match status" value="1"/>
</dbReference>
<dbReference type="PANTHER" id="PTHR10681">
    <property type="entry name" value="THIOREDOXIN PEROXIDASE"/>
    <property type="match status" value="1"/>
</dbReference>
<dbReference type="PANTHER" id="PTHR10681:SF128">
    <property type="entry name" value="THIOREDOXIN-DEPENDENT PEROXIDE REDUCTASE, MITOCHONDRIAL"/>
    <property type="match status" value="1"/>
</dbReference>
<dbReference type="EMBL" id="JAVRQU010000007">
    <property type="protein sequence ID" value="KAK5700927.1"/>
    <property type="molecule type" value="Genomic_DNA"/>
</dbReference>
<accession>A0AAN7WD20</accession>
<dbReference type="InterPro" id="IPR000866">
    <property type="entry name" value="AhpC/TSA"/>
</dbReference>
<evidence type="ECO:0000313" key="6">
    <source>
        <dbReference type="Proteomes" id="UP001310594"/>
    </source>
</evidence>
<comment type="similarity">
    <text evidence="1">Belongs to the peroxiredoxin family. AhpC/Prx1 subfamily.</text>
</comment>
<keyword evidence="5" id="KW-0575">Peroxidase</keyword>
<comment type="caution">
    <text evidence="5">The sequence shown here is derived from an EMBL/GenBank/DDBJ whole genome shotgun (WGS) entry which is preliminary data.</text>
</comment>
<evidence type="ECO:0000313" key="5">
    <source>
        <dbReference type="EMBL" id="KAK5700927.1"/>
    </source>
</evidence>
<dbReference type="GO" id="GO:0006979">
    <property type="term" value="P:response to oxidative stress"/>
    <property type="evidence" value="ECO:0007669"/>
    <property type="project" value="TreeGrafter"/>
</dbReference>
<reference evidence="5" key="1">
    <citation type="submission" date="2023-08" db="EMBL/GenBank/DDBJ databases">
        <title>Black Yeasts Isolated from many extreme environments.</title>
        <authorList>
            <person name="Coleine C."/>
            <person name="Stajich J.E."/>
            <person name="Selbmann L."/>
        </authorList>
    </citation>
    <scope>NUCLEOTIDE SEQUENCE</scope>
    <source>
        <strain evidence="5">CCFEE 5810</strain>
    </source>
</reference>